<dbReference type="InterPro" id="IPR011006">
    <property type="entry name" value="CheY-like_superfamily"/>
</dbReference>
<dbReference type="InterPro" id="IPR039420">
    <property type="entry name" value="WalR-like"/>
</dbReference>
<dbReference type="PANTHER" id="PTHR48111">
    <property type="entry name" value="REGULATOR OF RPOS"/>
    <property type="match status" value="1"/>
</dbReference>
<dbReference type="PANTHER" id="PTHR48111:SF22">
    <property type="entry name" value="REGULATOR OF RPOS"/>
    <property type="match status" value="1"/>
</dbReference>
<evidence type="ECO:0000259" key="10">
    <source>
        <dbReference type="PROSITE" id="PS51755"/>
    </source>
</evidence>
<organism evidence="11 12">
    <name type="scientific">Actinocatenispora rupis</name>
    <dbReference type="NCBI Taxonomy" id="519421"/>
    <lineage>
        <taxon>Bacteria</taxon>
        <taxon>Bacillati</taxon>
        <taxon>Actinomycetota</taxon>
        <taxon>Actinomycetes</taxon>
        <taxon>Micromonosporales</taxon>
        <taxon>Micromonosporaceae</taxon>
        <taxon>Actinocatenispora</taxon>
    </lineage>
</organism>
<name>A0A8J3J5P1_9ACTN</name>
<dbReference type="GO" id="GO:0032993">
    <property type="term" value="C:protein-DNA complex"/>
    <property type="evidence" value="ECO:0007669"/>
    <property type="project" value="TreeGrafter"/>
</dbReference>
<dbReference type="GO" id="GO:0006355">
    <property type="term" value="P:regulation of DNA-templated transcription"/>
    <property type="evidence" value="ECO:0007669"/>
    <property type="project" value="InterPro"/>
</dbReference>
<protein>
    <submittedName>
        <fullName evidence="11">DNA-binding response regulator</fullName>
    </submittedName>
</protein>
<reference evidence="11" key="1">
    <citation type="submission" date="2021-01" db="EMBL/GenBank/DDBJ databases">
        <title>Whole genome shotgun sequence of Actinocatenispora rupis NBRC 107355.</title>
        <authorList>
            <person name="Komaki H."/>
            <person name="Tamura T."/>
        </authorList>
    </citation>
    <scope>NUCLEOTIDE SEQUENCE</scope>
    <source>
        <strain evidence="11">NBRC 107355</strain>
    </source>
</reference>
<dbReference type="FunFam" id="3.40.50.2300:FF:000001">
    <property type="entry name" value="DNA-binding response regulator PhoB"/>
    <property type="match status" value="1"/>
</dbReference>
<keyword evidence="4" id="KW-0805">Transcription regulation</keyword>
<keyword evidence="3" id="KW-0902">Two-component regulatory system</keyword>
<dbReference type="InterPro" id="IPR036388">
    <property type="entry name" value="WH-like_DNA-bd_sf"/>
</dbReference>
<proteinExistence type="predicted"/>
<dbReference type="PROSITE" id="PS51755">
    <property type="entry name" value="OMPR_PHOB"/>
    <property type="match status" value="1"/>
</dbReference>
<keyword evidence="6" id="KW-0804">Transcription</keyword>
<comment type="subcellular location">
    <subcellularLocation>
        <location evidence="1">Cytoplasm</location>
    </subcellularLocation>
</comment>
<evidence type="ECO:0000256" key="4">
    <source>
        <dbReference type="ARBA" id="ARBA00023015"/>
    </source>
</evidence>
<dbReference type="Gene3D" id="6.10.250.690">
    <property type="match status" value="1"/>
</dbReference>
<accession>A0A8J3J5P1</accession>
<feature type="modified residue" description="4-aspartylphosphate" evidence="7">
    <location>
        <position position="51"/>
    </location>
</feature>
<dbReference type="Gene3D" id="1.10.10.10">
    <property type="entry name" value="Winged helix-like DNA-binding domain superfamily/Winged helix DNA-binding domain"/>
    <property type="match status" value="1"/>
</dbReference>
<evidence type="ECO:0000256" key="8">
    <source>
        <dbReference type="PROSITE-ProRule" id="PRU01091"/>
    </source>
</evidence>
<evidence type="ECO:0000256" key="7">
    <source>
        <dbReference type="PROSITE-ProRule" id="PRU00169"/>
    </source>
</evidence>
<dbReference type="GO" id="GO:0005829">
    <property type="term" value="C:cytosol"/>
    <property type="evidence" value="ECO:0007669"/>
    <property type="project" value="TreeGrafter"/>
</dbReference>
<keyword evidence="5 8" id="KW-0238">DNA-binding</keyword>
<dbReference type="SMART" id="SM00448">
    <property type="entry name" value="REC"/>
    <property type="match status" value="1"/>
</dbReference>
<evidence type="ECO:0000256" key="2">
    <source>
        <dbReference type="ARBA" id="ARBA00022553"/>
    </source>
</evidence>
<evidence type="ECO:0000256" key="5">
    <source>
        <dbReference type="ARBA" id="ARBA00023125"/>
    </source>
</evidence>
<keyword evidence="2 7" id="KW-0597">Phosphoprotein</keyword>
<dbReference type="InterPro" id="IPR001867">
    <property type="entry name" value="OmpR/PhoB-type_DNA-bd"/>
</dbReference>
<dbReference type="GO" id="GO:0000976">
    <property type="term" value="F:transcription cis-regulatory region binding"/>
    <property type="evidence" value="ECO:0007669"/>
    <property type="project" value="TreeGrafter"/>
</dbReference>
<dbReference type="Pfam" id="PF00072">
    <property type="entry name" value="Response_reg"/>
    <property type="match status" value="1"/>
</dbReference>
<dbReference type="Proteomes" id="UP000612808">
    <property type="component" value="Unassembled WGS sequence"/>
</dbReference>
<dbReference type="RefSeq" id="WP_203658603.1">
    <property type="nucleotide sequence ID" value="NZ_BAAAZM010000013.1"/>
</dbReference>
<comment type="caution">
    <text evidence="11">The sequence shown here is derived from an EMBL/GenBank/DDBJ whole genome shotgun (WGS) entry which is preliminary data.</text>
</comment>
<evidence type="ECO:0000256" key="6">
    <source>
        <dbReference type="ARBA" id="ARBA00023163"/>
    </source>
</evidence>
<dbReference type="Pfam" id="PF00486">
    <property type="entry name" value="Trans_reg_C"/>
    <property type="match status" value="1"/>
</dbReference>
<dbReference type="CDD" id="cd17627">
    <property type="entry name" value="REC_OmpR_PrrA-like"/>
    <property type="match status" value="1"/>
</dbReference>
<dbReference type="GO" id="GO:0000156">
    <property type="term" value="F:phosphorelay response regulator activity"/>
    <property type="evidence" value="ECO:0007669"/>
    <property type="project" value="TreeGrafter"/>
</dbReference>
<dbReference type="AlphaFoldDB" id="A0A8J3J5P1"/>
<evidence type="ECO:0000313" key="11">
    <source>
        <dbReference type="EMBL" id="GID12565.1"/>
    </source>
</evidence>
<gene>
    <name evidence="11" type="ORF">Aru02nite_34540</name>
</gene>
<dbReference type="FunFam" id="1.10.10.10:FF:000005">
    <property type="entry name" value="Two-component system response regulator"/>
    <property type="match status" value="1"/>
</dbReference>
<dbReference type="InterPro" id="IPR001789">
    <property type="entry name" value="Sig_transdc_resp-reg_receiver"/>
</dbReference>
<dbReference type="Gene3D" id="3.40.50.2300">
    <property type="match status" value="1"/>
</dbReference>
<sequence length="225" mass="24309">MLIGVVDDEPAVRDALARALTFEGYDVATAGDGSGALRLLADRTVDLLVLDVLMPGMDGLAACRAIRSAGDTVPVLMLTAADAVGDRVAGLDAGADDYLTKPFALPELLARIRALLRRTTHPTAETLAYADLRVDTATREVHRGSRPVRLTRTEFAILEMFLRHPRQVLYRSAVVEAVWGADVGSTSNSLDVYVGYLRRKLESGGEPRLLHTARGIGYVLRDSPL</sequence>
<evidence type="ECO:0000259" key="9">
    <source>
        <dbReference type="PROSITE" id="PS50110"/>
    </source>
</evidence>
<feature type="domain" description="OmpR/PhoB-type" evidence="10">
    <location>
        <begin position="124"/>
        <end position="222"/>
    </location>
</feature>
<feature type="domain" description="Response regulatory" evidence="9">
    <location>
        <begin position="2"/>
        <end position="116"/>
    </location>
</feature>
<dbReference type="EMBL" id="BOMB01000019">
    <property type="protein sequence ID" value="GID12565.1"/>
    <property type="molecule type" value="Genomic_DNA"/>
</dbReference>
<dbReference type="CDD" id="cd00383">
    <property type="entry name" value="trans_reg_C"/>
    <property type="match status" value="1"/>
</dbReference>
<feature type="DNA-binding region" description="OmpR/PhoB-type" evidence="8">
    <location>
        <begin position="124"/>
        <end position="222"/>
    </location>
</feature>
<dbReference type="PROSITE" id="PS50110">
    <property type="entry name" value="RESPONSE_REGULATORY"/>
    <property type="match status" value="1"/>
</dbReference>
<dbReference type="SUPFAM" id="SSF52172">
    <property type="entry name" value="CheY-like"/>
    <property type="match status" value="1"/>
</dbReference>
<evidence type="ECO:0000256" key="1">
    <source>
        <dbReference type="ARBA" id="ARBA00004496"/>
    </source>
</evidence>
<dbReference type="SMART" id="SM00862">
    <property type="entry name" value="Trans_reg_C"/>
    <property type="match status" value="1"/>
</dbReference>
<keyword evidence="12" id="KW-1185">Reference proteome</keyword>
<evidence type="ECO:0000256" key="3">
    <source>
        <dbReference type="ARBA" id="ARBA00023012"/>
    </source>
</evidence>
<evidence type="ECO:0000313" key="12">
    <source>
        <dbReference type="Proteomes" id="UP000612808"/>
    </source>
</evidence>